<keyword evidence="3 8" id="KW-0349">Heme</keyword>
<evidence type="ECO:0000313" key="11">
    <source>
        <dbReference type="Proteomes" id="UP001187682"/>
    </source>
</evidence>
<dbReference type="Proteomes" id="UP001187682">
    <property type="component" value="Unassembled WGS sequence"/>
</dbReference>
<evidence type="ECO:0000256" key="4">
    <source>
        <dbReference type="ARBA" id="ARBA00022723"/>
    </source>
</evidence>
<evidence type="ECO:0000256" key="3">
    <source>
        <dbReference type="ARBA" id="ARBA00022617"/>
    </source>
</evidence>
<keyword evidence="9" id="KW-0472">Membrane</keyword>
<sequence length="509" mass="57569">MPFYSYFQLSMPIQTFIAAFISSVLIWYITSSIRAYLKLRHFPGPILATFSYLWLFKAVLSGRAYQVHLATRNRHGGQGALIRIGPDMLITDDAAISVRINSSRAGYGKPAWYSVMRLDPYVHNMISSPDLAFHDDIKARTAAGYTGRDVPAMEADVDCQIEALKALIRRKYLSSERGVRPFDWGLISQYFTLDTVTRAAYGEESGCLAADSDVNDYIKTVEGMGLYFALCSDVPWMGKIFLAPWILNLFGPKTTDKVGLGVTMGFAERIVRERFSSDTESQPDMLNSFIRHGLSPNQCSSEILAQLVAGSDTTANFLRMALVLLATTPNVYVKLQREIDEGIADGRISTPISLAEAKMLPYLQAFLLESLRFRPPVWMLFPRTVPPSGDILGGQFVPGGTQICIDSWSLGRRKDVYGEDVDVFRPERFTEASPPRRLSMERHTELFFGSGRFKCAGQNLAHMEMNKMFVELLREFDFQVMDPEKMYDLSHRAMFVIRNMKFRVSQRNR</sequence>
<dbReference type="Gene3D" id="1.10.630.10">
    <property type="entry name" value="Cytochrome P450"/>
    <property type="match status" value="1"/>
</dbReference>
<dbReference type="SUPFAM" id="SSF48264">
    <property type="entry name" value="Cytochrome P450"/>
    <property type="match status" value="1"/>
</dbReference>
<keyword evidence="9" id="KW-1133">Transmembrane helix</keyword>
<comment type="cofactor">
    <cofactor evidence="1 8">
        <name>heme</name>
        <dbReference type="ChEBI" id="CHEBI:30413"/>
    </cofactor>
</comment>
<evidence type="ECO:0000256" key="9">
    <source>
        <dbReference type="SAM" id="Phobius"/>
    </source>
</evidence>
<feature type="binding site" description="axial binding residue" evidence="8">
    <location>
        <position position="455"/>
    </location>
    <ligand>
        <name>heme</name>
        <dbReference type="ChEBI" id="CHEBI:30413"/>
    </ligand>
    <ligandPart>
        <name>Fe</name>
        <dbReference type="ChEBI" id="CHEBI:18248"/>
    </ligandPart>
</feature>
<name>A0AAE8SZT8_9PEZI</name>
<dbReference type="InterPro" id="IPR036396">
    <property type="entry name" value="Cyt_P450_sf"/>
</dbReference>
<dbReference type="GO" id="GO:0004497">
    <property type="term" value="F:monooxygenase activity"/>
    <property type="evidence" value="ECO:0007669"/>
    <property type="project" value="UniProtKB-KW"/>
</dbReference>
<dbReference type="CDD" id="cd11060">
    <property type="entry name" value="CYP57A1-like"/>
    <property type="match status" value="1"/>
</dbReference>
<dbReference type="GO" id="GO:0020037">
    <property type="term" value="F:heme binding"/>
    <property type="evidence" value="ECO:0007669"/>
    <property type="project" value="InterPro"/>
</dbReference>
<gene>
    <name evidence="10" type="ORF">DNG_09066</name>
</gene>
<evidence type="ECO:0000256" key="2">
    <source>
        <dbReference type="ARBA" id="ARBA00010617"/>
    </source>
</evidence>
<organism evidence="10 11">
    <name type="scientific">Cephalotrichum gorgonifer</name>
    <dbReference type="NCBI Taxonomy" id="2041049"/>
    <lineage>
        <taxon>Eukaryota</taxon>
        <taxon>Fungi</taxon>
        <taxon>Dikarya</taxon>
        <taxon>Ascomycota</taxon>
        <taxon>Pezizomycotina</taxon>
        <taxon>Sordariomycetes</taxon>
        <taxon>Hypocreomycetidae</taxon>
        <taxon>Microascales</taxon>
        <taxon>Microascaceae</taxon>
        <taxon>Cephalotrichum</taxon>
    </lineage>
</organism>
<keyword evidence="6 8" id="KW-0408">Iron</keyword>
<dbReference type="PANTHER" id="PTHR24305">
    <property type="entry name" value="CYTOCHROME P450"/>
    <property type="match status" value="1"/>
</dbReference>
<evidence type="ECO:0000256" key="8">
    <source>
        <dbReference type="PIRSR" id="PIRSR602401-1"/>
    </source>
</evidence>
<dbReference type="InterPro" id="IPR050121">
    <property type="entry name" value="Cytochrome_P450_monoxygenase"/>
</dbReference>
<dbReference type="PANTHER" id="PTHR24305:SF77">
    <property type="entry name" value="CYTOCHROME P450 MONOOXYGENASE"/>
    <property type="match status" value="1"/>
</dbReference>
<evidence type="ECO:0000313" key="10">
    <source>
        <dbReference type="EMBL" id="SPO06377.1"/>
    </source>
</evidence>
<dbReference type="Pfam" id="PF00067">
    <property type="entry name" value="p450"/>
    <property type="match status" value="1"/>
</dbReference>
<evidence type="ECO:0000256" key="6">
    <source>
        <dbReference type="ARBA" id="ARBA00023004"/>
    </source>
</evidence>
<keyword evidence="5" id="KW-0560">Oxidoreductase</keyword>
<dbReference type="InterPro" id="IPR002401">
    <property type="entry name" value="Cyt_P450_E_grp-I"/>
</dbReference>
<keyword evidence="4 8" id="KW-0479">Metal-binding</keyword>
<keyword evidence="11" id="KW-1185">Reference proteome</keyword>
<feature type="transmembrane region" description="Helical" evidence="9">
    <location>
        <begin position="42"/>
        <end position="60"/>
    </location>
</feature>
<evidence type="ECO:0000256" key="5">
    <source>
        <dbReference type="ARBA" id="ARBA00023002"/>
    </source>
</evidence>
<keyword evidence="7" id="KW-0503">Monooxygenase</keyword>
<accession>A0AAE8SZT8</accession>
<comment type="similarity">
    <text evidence="2">Belongs to the cytochrome P450 family.</text>
</comment>
<keyword evidence="9" id="KW-0812">Transmembrane</keyword>
<evidence type="ECO:0000256" key="7">
    <source>
        <dbReference type="ARBA" id="ARBA00023033"/>
    </source>
</evidence>
<dbReference type="EMBL" id="ONZQ02000015">
    <property type="protein sequence ID" value="SPO06377.1"/>
    <property type="molecule type" value="Genomic_DNA"/>
</dbReference>
<dbReference type="InterPro" id="IPR001128">
    <property type="entry name" value="Cyt_P450"/>
</dbReference>
<comment type="caution">
    <text evidence="10">The sequence shown here is derived from an EMBL/GenBank/DDBJ whole genome shotgun (WGS) entry which is preliminary data.</text>
</comment>
<dbReference type="GO" id="GO:0016705">
    <property type="term" value="F:oxidoreductase activity, acting on paired donors, with incorporation or reduction of molecular oxygen"/>
    <property type="evidence" value="ECO:0007669"/>
    <property type="project" value="InterPro"/>
</dbReference>
<dbReference type="PRINTS" id="PR00463">
    <property type="entry name" value="EP450I"/>
</dbReference>
<proteinExistence type="inferred from homology"/>
<dbReference type="AlphaFoldDB" id="A0AAE8SZT8"/>
<dbReference type="GO" id="GO:0005506">
    <property type="term" value="F:iron ion binding"/>
    <property type="evidence" value="ECO:0007669"/>
    <property type="project" value="InterPro"/>
</dbReference>
<reference evidence="10" key="1">
    <citation type="submission" date="2018-03" db="EMBL/GenBank/DDBJ databases">
        <authorList>
            <person name="Guldener U."/>
        </authorList>
    </citation>
    <scope>NUCLEOTIDE SEQUENCE</scope>
</reference>
<protein>
    <submittedName>
        <fullName evidence="10">Related to pisatin demethylase</fullName>
    </submittedName>
</protein>
<dbReference type="PRINTS" id="PR00385">
    <property type="entry name" value="P450"/>
</dbReference>
<feature type="transmembrane region" description="Helical" evidence="9">
    <location>
        <begin position="6"/>
        <end position="30"/>
    </location>
</feature>
<evidence type="ECO:0000256" key="1">
    <source>
        <dbReference type="ARBA" id="ARBA00001971"/>
    </source>
</evidence>